<dbReference type="Gene3D" id="1.20.58.340">
    <property type="entry name" value="Magnesium transport protein CorA, transmembrane region"/>
    <property type="match status" value="1"/>
</dbReference>
<dbReference type="Proteomes" id="UP001172102">
    <property type="component" value="Unassembled WGS sequence"/>
</dbReference>
<evidence type="ECO:0000313" key="3">
    <source>
        <dbReference type="Proteomes" id="UP001172102"/>
    </source>
</evidence>
<gene>
    <name evidence="2" type="ORF">B0H67DRAFT_581007</name>
</gene>
<feature type="transmembrane region" description="Helical" evidence="1">
    <location>
        <begin position="180"/>
        <end position="202"/>
    </location>
</feature>
<dbReference type="EMBL" id="JAUKUA010000004">
    <property type="protein sequence ID" value="KAK0715567.1"/>
    <property type="molecule type" value="Genomic_DNA"/>
</dbReference>
<reference evidence="2" key="1">
    <citation type="submission" date="2023-06" db="EMBL/GenBank/DDBJ databases">
        <title>Genome-scale phylogeny and comparative genomics of the fungal order Sordariales.</title>
        <authorList>
            <consortium name="Lawrence Berkeley National Laboratory"/>
            <person name="Hensen N."/>
            <person name="Bonometti L."/>
            <person name="Westerberg I."/>
            <person name="Brannstrom I.O."/>
            <person name="Guillou S."/>
            <person name="Cros-Aarteil S."/>
            <person name="Calhoun S."/>
            <person name="Haridas S."/>
            <person name="Kuo A."/>
            <person name="Mondo S."/>
            <person name="Pangilinan J."/>
            <person name="Riley R."/>
            <person name="Labutti K."/>
            <person name="Andreopoulos B."/>
            <person name="Lipzen A."/>
            <person name="Chen C."/>
            <person name="Yanf M."/>
            <person name="Daum C."/>
            <person name="Ng V."/>
            <person name="Clum A."/>
            <person name="Steindorff A."/>
            <person name="Ohm R."/>
            <person name="Martin F."/>
            <person name="Silar P."/>
            <person name="Natvig D."/>
            <person name="Lalanne C."/>
            <person name="Gautier V."/>
            <person name="Ament-Velasquez S.L."/>
            <person name="Kruys A."/>
            <person name="Hutchinson M.I."/>
            <person name="Powell A.J."/>
            <person name="Barry K."/>
            <person name="Miller A.N."/>
            <person name="Grigoriev I.V."/>
            <person name="Debuchy R."/>
            <person name="Gladieux P."/>
            <person name="Thoren M.H."/>
            <person name="Johannesson H."/>
        </authorList>
    </citation>
    <scope>NUCLEOTIDE SEQUENCE</scope>
    <source>
        <strain evidence="2">SMH4607-1</strain>
    </source>
</reference>
<protein>
    <submittedName>
        <fullName evidence="2">Uncharacterized protein</fullName>
    </submittedName>
</protein>
<evidence type="ECO:0000256" key="1">
    <source>
        <dbReference type="SAM" id="Phobius"/>
    </source>
</evidence>
<evidence type="ECO:0000313" key="2">
    <source>
        <dbReference type="EMBL" id="KAK0715567.1"/>
    </source>
</evidence>
<feature type="transmembrane region" description="Helical" evidence="1">
    <location>
        <begin position="217"/>
        <end position="237"/>
    </location>
</feature>
<keyword evidence="3" id="KW-1185">Reference proteome</keyword>
<name>A0AA40DVZ8_9PEZI</name>
<keyword evidence="1" id="KW-0812">Transmembrane</keyword>
<keyword evidence="1" id="KW-1133">Transmembrane helix</keyword>
<comment type="caution">
    <text evidence="2">The sequence shown here is derived from an EMBL/GenBank/DDBJ whole genome shotgun (WGS) entry which is preliminary data.</text>
</comment>
<organism evidence="2 3">
    <name type="scientific">Lasiosphaeris hirsuta</name>
    <dbReference type="NCBI Taxonomy" id="260670"/>
    <lineage>
        <taxon>Eukaryota</taxon>
        <taxon>Fungi</taxon>
        <taxon>Dikarya</taxon>
        <taxon>Ascomycota</taxon>
        <taxon>Pezizomycotina</taxon>
        <taxon>Sordariomycetes</taxon>
        <taxon>Sordariomycetidae</taxon>
        <taxon>Sordariales</taxon>
        <taxon>Lasiosphaeriaceae</taxon>
        <taxon>Lasiosphaeris</taxon>
    </lineage>
</organism>
<sequence length="263" mass="29474">MQVFDQETGGWELGTVLRVEKETGFGPHVAGQDPLAFVKRFDIDPLNRYMQAVSEVGANINNRTRHQRISLSLIKMIISEERTRSEDLRVDESLHGLSGQALAKCHKCLKTISKVVMCLEQHITTYIEYIGYLKDRSERLSGVLLALLTHEDAAASIGFAAASVELAAAAKRDGSSMKTIAVMTMVFLLANFPAALFAVPFLKWDWGSGKTVQDNFWVYWAFVLPTTAAVLLVWVSITCRAWIREKAAEVFKFQIARCNFVRL</sequence>
<keyword evidence="1" id="KW-0472">Membrane</keyword>
<dbReference type="AlphaFoldDB" id="A0AA40DVZ8"/>
<proteinExistence type="predicted"/>
<accession>A0AA40DVZ8</accession>